<evidence type="ECO:0000313" key="1">
    <source>
        <dbReference type="EMBL" id="KXU16960.1"/>
    </source>
</evidence>
<protein>
    <submittedName>
        <fullName evidence="1">Uncharacterized protein</fullName>
    </submittedName>
</protein>
<organism evidence="1 2">
    <name type="scientific">Corynebacterium simulans</name>
    <dbReference type="NCBI Taxonomy" id="146827"/>
    <lineage>
        <taxon>Bacteria</taxon>
        <taxon>Bacillati</taxon>
        <taxon>Actinomycetota</taxon>
        <taxon>Actinomycetes</taxon>
        <taxon>Mycobacteriales</taxon>
        <taxon>Corynebacteriaceae</taxon>
        <taxon>Corynebacterium</taxon>
    </lineage>
</organism>
<dbReference type="Proteomes" id="UP000070339">
    <property type="component" value="Unassembled WGS sequence"/>
</dbReference>
<dbReference type="EMBL" id="LTEB01000043">
    <property type="protein sequence ID" value="KXU16960.1"/>
    <property type="molecule type" value="Genomic_DNA"/>
</dbReference>
<gene>
    <name evidence="1" type="ORF">WM41_2424</name>
</gene>
<evidence type="ECO:0000313" key="2">
    <source>
        <dbReference type="Proteomes" id="UP000070339"/>
    </source>
</evidence>
<dbReference type="RefSeq" id="WP_061925752.1">
    <property type="nucleotide sequence ID" value="NZ_LTEB01000043.1"/>
</dbReference>
<name>A0ABR5V6G4_9CORY</name>
<accession>A0ABR5V6G4</accession>
<sequence>MPETIEVPISLIKAGNINAIRDLLPKENLFGRWAEHPTLGRGIIISEHPDRETFVKFANGESWSYVAFDNLTLDPVELVTLKDFETAPEGTVISDTGVNAYQKLSTDAWESRNDYLTAKEMAVSGPWKILRWGWGEL</sequence>
<keyword evidence="2" id="KW-1185">Reference proteome</keyword>
<proteinExistence type="predicted"/>
<comment type="caution">
    <text evidence="1">The sequence shown here is derived from an EMBL/GenBank/DDBJ whole genome shotgun (WGS) entry which is preliminary data.</text>
</comment>
<reference evidence="1 2" key="1">
    <citation type="journal article" date="2016" name="Int. J. Syst. Evol. Microbiol.">
        <title>Resolving the Complexity of Human Skin Metagenomes Using Single-Molecule Sequencing.</title>
        <authorList>
            <consortium name="NISC Comparative Sequencing Program"/>
            <person name="Tsai Y.C."/>
            <person name="Conlan S."/>
            <person name="Deming C."/>
            <person name="Segre J.A."/>
            <person name="Kong H.H."/>
            <person name="Korlach J."/>
            <person name="Oh J."/>
        </authorList>
    </citation>
    <scope>NUCLEOTIDE SEQUENCE [LARGE SCALE GENOMIC DNA]</scope>
    <source>
        <strain evidence="1 2">1B08</strain>
    </source>
</reference>